<accession>A0A6A6EDH8</accession>
<organism evidence="1 2">
    <name type="scientific">Zopfia rhizophila CBS 207.26</name>
    <dbReference type="NCBI Taxonomy" id="1314779"/>
    <lineage>
        <taxon>Eukaryota</taxon>
        <taxon>Fungi</taxon>
        <taxon>Dikarya</taxon>
        <taxon>Ascomycota</taxon>
        <taxon>Pezizomycotina</taxon>
        <taxon>Dothideomycetes</taxon>
        <taxon>Dothideomycetes incertae sedis</taxon>
        <taxon>Zopfiaceae</taxon>
        <taxon>Zopfia</taxon>
    </lineage>
</organism>
<dbReference type="EMBL" id="ML994624">
    <property type="protein sequence ID" value="KAF2188170.1"/>
    <property type="molecule type" value="Genomic_DNA"/>
</dbReference>
<dbReference type="OrthoDB" id="10253476at2759"/>
<dbReference type="AlphaFoldDB" id="A0A6A6EDH8"/>
<evidence type="ECO:0000313" key="1">
    <source>
        <dbReference type="EMBL" id="KAF2188170.1"/>
    </source>
</evidence>
<reference evidence="1" key="1">
    <citation type="journal article" date="2020" name="Stud. Mycol.">
        <title>101 Dothideomycetes genomes: a test case for predicting lifestyles and emergence of pathogens.</title>
        <authorList>
            <person name="Haridas S."/>
            <person name="Albert R."/>
            <person name="Binder M."/>
            <person name="Bloem J."/>
            <person name="Labutti K."/>
            <person name="Salamov A."/>
            <person name="Andreopoulos B."/>
            <person name="Baker S."/>
            <person name="Barry K."/>
            <person name="Bills G."/>
            <person name="Bluhm B."/>
            <person name="Cannon C."/>
            <person name="Castanera R."/>
            <person name="Culley D."/>
            <person name="Daum C."/>
            <person name="Ezra D."/>
            <person name="Gonzalez J."/>
            <person name="Henrissat B."/>
            <person name="Kuo A."/>
            <person name="Liang C."/>
            <person name="Lipzen A."/>
            <person name="Lutzoni F."/>
            <person name="Magnuson J."/>
            <person name="Mondo S."/>
            <person name="Nolan M."/>
            <person name="Ohm R."/>
            <person name="Pangilinan J."/>
            <person name="Park H.-J."/>
            <person name="Ramirez L."/>
            <person name="Alfaro M."/>
            <person name="Sun H."/>
            <person name="Tritt A."/>
            <person name="Yoshinaga Y."/>
            <person name="Zwiers L.-H."/>
            <person name="Turgeon B."/>
            <person name="Goodwin S."/>
            <person name="Spatafora J."/>
            <person name="Crous P."/>
            <person name="Grigoriev I."/>
        </authorList>
    </citation>
    <scope>NUCLEOTIDE SEQUENCE</scope>
    <source>
        <strain evidence="1">CBS 207.26</strain>
    </source>
</reference>
<dbReference type="Proteomes" id="UP000800200">
    <property type="component" value="Unassembled WGS sequence"/>
</dbReference>
<keyword evidence="2" id="KW-1185">Reference proteome</keyword>
<gene>
    <name evidence="1" type="ORF">K469DRAFT_703631</name>
</gene>
<sequence>MQKLHLALDVYRGLGTIPSTRADIITKVTSMLLHPFPKVRYSPSVRTLDARGEKRGRKYD</sequence>
<evidence type="ECO:0000313" key="2">
    <source>
        <dbReference type="Proteomes" id="UP000800200"/>
    </source>
</evidence>
<protein>
    <submittedName>
        <fullName evidence="1">Uncharacterized protein</fullName>
    </submittedName>
</protein>
<proteinExistence type="predicted"/>
<name>A0A6A6EDH8_9PEZI</name>